<proteinExistence type="predicted"/>
<feature type="compositionally biased region" description="Polar residues" evidence="1">
    <location>
        <begin position="223"/>
        <end position="232"/>
    </location>
</feature>
<feature type="compositionally biased region" description="Polar residues" evidence="1">
    <location>
        <begin position="692"/>
        <end position="702"/>
    </location>
</feature>
<feature type="compositionally biased region" description="Polar residues" evidence="1">
    <location>
        <begin position="481"/>
        <end position="494"/>
    </location>
</feature>
<feature type="region of interest" description="Disordered" evidence="1">
    <location>
        <begin position="1"/>
        <end position="23"/>
    </location>
</feature>
<feature type="region of interest" description="Disordered" evidence="1">
    <location>
        <begin position="472"/>
        <end position="527"/>
    </location>
</feature>
<protein>
    <submittedName>
        <fullName evidence="2">Uncharacterized protein</fullName>
    </submittedName>
</protein>
<feature type="compositionally biased region" description="Basic and acidic residues" evidence="1">
    <location>
        <begin position="509"/>
        <end position="527"/>
    </location>
</feature>
<dbReference type="RefSeq" id="XP_066800728.1">
    <property type="nucleotide sequence ID" value="XM_066948955.1"/>
</dbReference>
<dbReference type="Proteomes" id="UP001388673">
    <property type="component" value="Unassembled WGS sequence"/>
</dbReference>
<reference evidence="2 3" key="1">
    <citation type="journal article" date="2024" name="bioRxiv">
        <title>Comparative genomics of Cryptococcus and Kwoniella reveals pathogenesis evolution and contrasting karyotype dynamics via intercentromeric recombination or chromosome fusion.</title>
        <authorList>
            <person name="Coelho M.A."/>
            <person name="David-Palma M."/>
            <person name="Shea T."/>
            <person name="Bowers K."/>
            <person name="McGinley-Smith S."/>
            <person name="Mohammad A.W."/>
            <person name="Gnirke A."/>
            <person name="Yurkov A.M."/>
            <person name="Nowrousian M."/>
            <person name="Sun S."/>
            <person name="Cuomo C.A."/>
            <person name="Heitman J."/>
        </authorList>
    </citation>
    <scope>NUCLEOTIDE SEQUENCE [LARGE SCALE GENOMIC DNA]</scope>
    <source>
        <strain evidence="2 3">CBS 13917</strain>
    </source>
</reference>
<evidence type="ECO:0000256" key="1">
    <source>
        <dbReference type="SAM" id="MobiDB-lite"/>
    </source>
</evidence>
<feature type="region of interest" description="Disordered" evidence="1">
    <location>
        <begin position="544"/>
        <end position="564"/>
    </location>
</feature>
<dbReference type="EMBL" id="JBCAWK010000011">
    <property type="protein sequence ID" value="KAK8846778.1"/>
    <property type="molecule type" value="Genomic_DNA"/>
</dbReference>
<gene>
    <name evidence="2" type="ORF">IAR55_005866</name>
</gene>
<feature type="region of interest" description="Disordered" evidence="1">
    <location>
        <begin position="676"/>
        <end position="741"/>
    </location>
</feature>
<evidence type="ECO:0000313" key="2">
    <source>
        <dbReference type="EMBL" id="KAK8846778.1"/>
    </source>
</evidence>
<feature type="compositionally biased region" description="Polar residues" evidence="1">
    <location>
        <begin position="555"/>
        <end position="564"/>
    </location>
</feature>
<evidence type="ECO:0000313" key="3">
    <source>
        <dbReference type="Proteomes" id="UP001388673"/>
    </source>
</evidence>
<sequence>MDLLDPSRPTEGGSPASLRERSRPHIDFNSTVFTTNLVDMLTNHATTFKASSIFWEKDEYQLPPEMITNWNLPSLYTKLSYADENYKDCFPPKSEAEDDGRTLQEEVEDILERMVGGENNKEVDQDPGPATPDKASSSIPPKSIKRTPMMNHTTTSKPATPTPTPHALSLDIIVRFPSLVFSELDENGENNNGTLDIGKGRLLFSQAEDQEPHYCVEPEIDVTSSSRATEATQVDPPLSRSASPTAITQHLSGHVKMNTSHGSGMETTVDQSERVSAACLPSPASDSTPVKNSGFDESESHPARKMVVTQLLNPASSYDFDPSPLCSSASLHLEDPHEVTPPSNDSLGSPVIETVSANNSSAKEGLYLADSDAQSVSDHPLSPTPISPDCAREHATDIKPVTPPPEDRIPPPGIAARTPTSSSPSVQPRFMPAVAALDTVPFPSLSRTFSLPLWPKTGRKLIRTLYKTSSEDYAAGGPATLHTSKNPSTSTTAKTDNKTVDVRSASSEDAQKITVTKDSKDAHEQEQWTLTKDDKMGIMRFLEEEERRRSAEKGSASSPLAEQPTSVRTIPIYWKGKRETPCIEIFTRSKTTAAQRSDTKDDYSAEITKKTKGRSKRKYDSAHSDAAEKELMNENKRVKLKNGISTSSQGYSLPPSLLPRKAKLAAMRAMPYTADEELSSTCMEDDTAYTDGGTSSLSTPTKPSEGKAAKHRNAYKPEEASSPAQWSPGPPVDEASICRMP</sequence>
<feature type="region of interest" description="Disordered" evidence="1">
    <location>
        <begin position="590"/>
        <end position="634"/>
    </location>
</feature>
<feature type="region of interest" description="Disordered" evidence="1">
    <location>
        <begin position="279"/>
        <end position="301"/>
    </location>
</feature>
<dbReference type="GeneID" id="92183124"/>
<feature type="compositionally biased region" description="Basic and acidic residues" evidence="1">
    <location>
        <begin position="618"/>
        <end position="634"/>
    </location>
</feature>
<organism evidence="2 3">
    <name type="scientific">Kwoniella newhampshirensis</name>
    <dbReference type="NCBI Taxonomy" id="1651941"/>
    <lineage>
        <taxon>Eukaryota</taxon>
        <taxon>Fungi</taxon>
        <taxon>Dikarya</taxon>
        <taxon>Basidiomycota</taxon>
        <taxon>Agaricomycotina</taxon>
        <taxon>Tremellomycetes</taxon>
        <taxon>Tremellales</taxon>
        <taxon>Cryptococcaceae</taxon>
        <taxon>Kwoniella</taxon>
    </lineage>
</organism>
<feature type="compositionally biased region" description="Acidic residues" evidence="1">
    <location>
        <begin position="676"/>
        <end position="688"/>
    </location>
</feature>
<feature type="region of interest" description="Disordered" evidence="1">
    <location>
        <begin position="223"/>
        <end position="243"/>
    </location>
</feature>
<feature type="region of interest" description="Disordered" evidence="1">
    <location>
        <begin position="371"/>
        <end position="426"/>
    </location>
</feature>
<comment type="caution">
    <text evidence="2">The sequence shown here is derived from an EMBL/GenBank/DDBJ whole genome shotgun (WGS) entry which is preliminary data.</text>
</comment>
<feature type="region of interest" description="Disordered" evidence="1">
    <location>
        <begin position="116"/>
        <end position="164"/>
    </location>
</feature>
<accession>A0AAW0YVP6</accession>
<dbReference type="AlphaFoldDB" id="A0AAW0YVP6"/>
<dbReference type="KEGG" id="kne:92183124"/>
<keyword evidence="3" id="KW-1185">Reference proteome</keyword>
<name>A0AAW0YVP6_9TREE</name>
<feature type="compositionally biased region" description="Basic and acidic residues" evidence="1">
    <location>
        <begin position="597"/>
        <end position="609"/>
    </location>
</feature>